<reference evidence="1 2" key="1">
    <citation type="submission" date="2007-08" db="EMBL/GenBank/DDBJ databases">
        <authorList>
            <consortium name="The Vibrio harveyi Genome Sequencing Project"/>
            <person name="Bassler B."/>
            <person name="Clifton S.W."/>
            <person name="Fulton L."/>
            <person name="Delehaunty K."/>
            <person name="Fronick C."/>
            <person name="Harrison M."/>
            <person name="Markivic C."/>
            <person name="Fulton R."/>
            <person name="Tin-Wollam A.-M."/>
            <person name="Shah N."/>
            <person name="Pepin K."/>
            <person name="Nash W."/>
            <person name="Thiruvilangam P."/>
            <person name="Bhonagiri V."/>
            <person name="Waters C."/>
            <person name="Tu K.C."/>
            <person name="Irgon J."/>
            <person name="Wilson R.K."/>
        </authorList>
    </citation>
    <scope>NUCLEOTIDE SEQUENCE [LARGE SCALE GENOMIC DNA]</scope>
    <source>
        <strain evidence="2">ATCC BAA-1116 / BB120</strain>
    </source>
</reference>
<accession>A7N5S4</accession>
<dbReference type="EMBL" id="CP000790">
    <property type="protein sequence ID" value="ABU72727.1"/>
    <property type="molecule type" value="Genomic_DNA"/>
</dbReference>
<sequence>MQYQQDTLTLIRPTSCFDKPAKPMMFTTTKTKPMLLSASAILLVRLG</sequence>
<evidence type="ECO:0000313" key="2">
    <source>
        <dbReference type="Proteomes" id="UP000008152"/>
    </source>
</evidence>
<dbReference type="Proteomes" id="UP000008152">
    <property type="component" value="Chromosome II"/>
</dbReference>
<dbReference type="AlphaFoldDB" id="A7N5S4"/>
<gene>
    <name evidence="1" type="ordered locus">VIBHAR_04818</name>
</gene>
<organism evidence="1 2">
    <name type="scientific">Vibrio campbellii (strain ATCC BAA-1116)</name>
    <dbReference type="NCBI Taxonomy" id="2902295"/>
    <lineage>
        <taxon>Bacteria</taxon>
        <taxon>Pseudomonadati</taxon>
        <taxon>Pseudomonadota</taxon>
        <taxon>Gammaproteobacteria</taxon>
        <taxon>Vibrionales</taxon>
        <taxon>Vibrionaceae</taxon>
        <taxon>Vibrio</taxon>
    </lineage>
</organism>
<evidence type="ECO:0000313" key="1">
    <source>
        <dbReference type="EMBL" id="ABU72727.1"/>
    </source>
</evidence>
<dbReference type="PATRIC" id="fig|338187.36.peg.3705"/>
<name>A7N5S4_VIBC1</name>
<dbReference type="KEGG" id="vha:VIBHAR_04818"/>
<proteinExistence type="predicted"/>
<protein>
    <submittedName>
        <fullName evidence="1">Uncharacterized protein</fullName>
    </submittedName>
</protein>